<feature type="binding site" evidence="10">
    <location>
        <position position="10"/>
    </location>
    <ligand>
        <name>Zn(2+)</name>
        <dbReference type="ChEBI" id="CHEBI:29105"/>
    </ligand>
</feature>
<evidence type="ECO:0000256" key="8">
    <source>
        <dbReference type="ARBA" id="ARBA00023242"/>
    </source>
</evidence>
<accession>A0A0M4EHH5</accession>
<feature type="domain" description="C2H2-type" evidence="13">
    <location>
        <begin position="255"/>
        <end position="282"/>
    </location>
</feature>
<keyword evidence="8" id="KW-0539">Nucleus</keyword>
<keyword evidence="5 10" id="KW-0862">Zinc</keyword>
<feature type="domain" description="ZAD" evidence="14">
    <location>
        <begin position="5"/>
        <end position="87"/>
    </location>
</feature>
<name>A0A0M4EHH5_DROBS</name>
<evidence type="ECO:0000259" key="13">
    <source>
        <dbReference type="PROSITE" id="PS50157"/>
    </source>
</evidence>
<feature type="domain" description="C2H2-type" evidence="13">
    <location>
        <begin position="212"/>
        <end position="240"/>
    </location>
</feature>
<dbReference type="OMA" id="MECSERE"/>
<organism evidence="15 16">
    <name type="scientific">Drosophila busckii</name>
    <name type="common">Fruit fly</name>
    <dbReference type="NCBI Taxonomy" id="30019"/>
    <lineage>
        <taxon>Eukaryota</taxon>
        <taxon>Metazoa</taxon>
        <taxon>Ecdysozoa</taxon>
        <taxon>Arthropoda</taxon>
        <taxon>Hexapoda</taxon>
        <taxon>Insecta</taxon>
        <taxon>Pterygota</taxon>
        <taxon>Neoptera</taxon>
        <taxon>Endopterygota</taxon>
        <taxon>Diptera</taxon>
        <taxon>Brachycera</taxon>
        <taxon>Muscomorpha</taxon>
        <taxon>Ephydroidea</taxon>
        <taxon>Drosophilidae</taxon>
        <taxon>Drosophila</taxon>
    </lineage>
</organism>
<evidence type="ECO:0000256" key="6">
    <source>
        <dbReference type="ARBA" id="ARBA00023015"/>
    </source>
</evidence>
<keyword evidence="16" id="KW-1185">Reference proteome</keyword>
<dbReference type="InterPro" id="IPR036236">
    <property type="entry name" value="Znf_C2H2_sf"/>
</dbReference>
<dbReference type="SUPFAM" id="SSF57667">
    <property type="entry name" value="beta-beta-alpha zinc fingers"/>
    <property type="match status" value="3"/>
</dbReference>
<evidence type="ECO:0000313" key="15">
    <source>
        <dbReference type="EMBL" id="ALC44040.1"/>
    </source>
</evidence>
<feature type="binding site" evidence="10">
    <location>
        <position position="7"/>
    </location>
    <ligand>
        <name>Zn(2+)</name>
        <dbReference type="ChEBI" id="CHEBI:29105"/>
    </ligand>
</feature>
<dbReference type="InterPro" id="IPR012934">
    <property type="entry name" value="Znf_AD"/>
</dbReference>
<dbReference type="GO" id="GO:0005634">
    <property type="term" value="C:nucleus"/>
    <property type="evidence" value="ECO:0007669"/>
    <property type="project" value="UniProtKB-SubCell"/>
</dbReference>
<dbReference type="InterPro" id="IPR013087">
    <property type="entry name" value="Znf_C2H2_type"/>
</dbReference>
<keyword evidence="3" id="KW-0677">Repeat</keyword>
<feature type="domain" description="C2H2-type" evidence="13">
    <location>
        <begin position="292"/>
        <end position="321"/>
    </location>
</feature>
<dbReference type="Proteomes" id="UP000494163">
    <property type="component" value="Chromosome 3L"/>
</dbReference>
<evidence type="ECO:0000256" key="3">
    <source>
        <dbReference type="ARBA" id="ARBA00022737"/>
    </source>
</evidence>
<feature type="coiled-coil region" evidence="11">
    <location>
        <begin position="78"/>
        <end position="132"/>
    </location>
</feature>
<dbReference type="OrthoDB" id="654211at2759"/>
<dbReference type="Gene3D" id="3.30.160.60">
    <property type="entry name" value="Classic Zinc Finger"/>
    <property type="match status" value="4"/>
</dbReference>
<keyword evidence="11" id="KW-0175">Coiled coil</keyword>
<evidence type="ECO:0000256" key="2">
    <source>
        <dbReference type="ARBA" id="ARBA00022723"/>
    </source>
</evidence>
<evidence type="ECO:0000256" key="11">
    <source>
        <dbReference type="SAM" id="Coils"/>
    </source>
</evidence>
<dbReference type="FunFam" id="3.30.160.60:FF:001732">
    <property type="entry name" value="Zgc:162936"/>
    <property type="match status" value="1"/>
</dbReference>
<dbReference type="FunFam" id="3.30.160.60:FF:000145">
    <property type="entry name" value="Zinc finger protein 574"/>
    <property type="match status" value="1"/>
</dbReference>
<dbReference type="AlphaFoldDB" id="A0A0M4EHH5"/>
<feature type="domain" description="C2H2-type" evidence="13">
    <location>
        <begin position="328"/>
        <end position="355"/>
    </location>
</feature>
<dbReference type="Gene3D" id="3.40.1800.20">
    <property type="match status" value="1"/>
</dbReference>
<feature type="binding site" evidence="10">
    <location>
        <position position="63"/>
    </location>
    <ligand>
        <name>Zn(2+)</name>
        <dbReference type="ChEBI" id="CHEBI:29105"/>
    </ligand>
</feature>
<sequence length="383" mass="44283">MEVQDICRVCLSSTVTLVDIFTKRQQLGNNSGAIPTLAHMITECANCKVELDDALPQQICLGCVLSAQNAFQFKRLCERSYQQLVTKHLEQLEQIKQEATDLECIEICSNDAETLKEEADKQTNVADILSDEELITPDETFVAELMECSEREGSPKELSSYSDESPTSFKSKNKPVIKKLGHVTKCPHCPKSFMKTAILKRHIRIHTGERPYHCSQCAESFARTDKLKLHLERIHGGEVAKSKGMKGPDPLEYKFKCKKCTATFKSQKWLSNHTKIHPEESNDKENKEKYKFNCKLCNKKFKAEFLFKLHEKWHSKTPSKPKTDEPKVRCPKCPESFKKDTQLKRHMELHDSSRRFECTQCHLRFIQPHHLTRHKLIHARRRS</sequence>
<keyword evidence="6" id="KW-0805">Transcription regulation</keyword>
<dbReference type="EMBL" id="CP012525">
    <property type="protein sequence ID" value="ALC44040.1"/>
    <property type="molecule type" value="Genomic_DNA"/>
</dbReference>
<keyword evidence="2 10" id="KW-0479">Metal-binding</keyword>
<dbReference type="Pfam" id="PF00096">
    <property type="entry name" value="zf-C2H2"/>
    <property type="match status" value="4"/>
</dbReference>
<keyword evidence="4 9" id="KW-0863">Zinc-finger</keyword>
<dbReference type="STRING" id="30019.A0A0M4EHH5"/>
<dbReference type="PROSITE" id="PS00028">
    <property type="entry name" value="ZINC_FINGER_C2H2_1"/>
    <property type="match status" value="6"/>
</dbReference>
<keyword evidence="7" id="KW-0804">Transcription</keyword>
<feature type="region of interest" description="Disordered" evidence="12">
    <location>
        <begin position="150"/>
        <end position="172"/>
    </location>
</feature>
<evidence type="ECO:0000256" key="1">
    <source>
        <dbReference type="ARBA" id="ARBA00004123"/>
    </source>
</evidence>
<evidence type="ECO:0000256" key="4">
    <source>
        <dbReference type="ARBA" id="ARBA00022771"/>
    </source>
</evidence>
<evidence type="ECO:0000256" key="7">
    <source>
        <dbReference type="ARBA" id="ARBA00023163"/>
    </source>
</evidence>
<dbReference type="GO" id="GO:0043565">
    <property type="term" value="F:sequence-specific DNA binding"/>
    <property type="evidence" value="ECO:0007669"/>
    <property type="project" value="UniProtKB-ARBA"/>
</dbReference>
<feature type="compositionally biased region" description="Polar residues" evidence="12">
    <location>
        <begin position="157"/>
        <end position="170"/>
    </location>
</feature>
<feature type="binding site" evidence="10">
    <location>
        <position position="60"/>
    </location>
    <ligand>
        <name>Zn(2+)</name>
        <dbReference type="ChEBI" id="CHEBI:29105"/>
    </ligand>
</feature>
<evidence type="ECO:0000256" key="10">
    <source>
        <dbReference type="PROSITE-ProRule" id="PRU01263"/>
    </source>
</evidence>
<comment type="subcellular location">
    <subcellularLocation>
        <location evidence="1">Nucleus</location>
    </subcellularLocation>
</comment>
<dbReference type="SUPFAM" id="SSF57716">
    <property type="entry name" value="Glucocorticoid receptor-like (DNA-binding domain)"/>
    <property type="match status" value="1"/>
</dbReference>
<dbReference type="SMR" id="A0A0M4EHH5"/>
<dbReference type="SMART" id="SM00868">
    <property type="entry name" value="zf-AD"/>
    <property type="match status" value="1"/>
</dbReference>
<dbReference type="PANTHER" id="PTHR24379">
    <property type="entry name" value="KRAB AND ZINC FINGER DOMAIN-CONTAINING"/>
    <property type="match status" value="1"/>
</dbReference>
<evidence type="ECO:0000256" key="12">
    <source>
        <dbReference type="SAM" id="MobiDB-lite"/>
    </source>
</evidence>
<dbReference type="Pfam" id="PF07776">
    <property type="entry name" value="zf-AD"/>
    <property type="match status" value="1"/>
</dbReference>
<dbReference type="GO" id="GO:0008270">
    <property type="term" value="F:zinc ion binding"/>
    <property type="evidence" value="ECO:0007669"/>
    <property type="project" value="UniProtKB-UniRule"/>
</dbReference>
<proteinExistence type="predicted"/>
<feature type="domain" description="C2H2-type" evidence="13">
    <location>
        <begin position="184"/>
        <end position="211"/>
    </location>
</feature>
<dbReference type="PROSITE" id="PS51915">
    <property type="entry name" value="ZAD"/>
    <property type="match status" value="1"/>
</dbReference>
<gene>
    <name evidence="15" type="ORF">Dbus_chr3Lg1206</name>
</gene>
<feature type="domain" description="C2H2-type" evidence="13">
    <location>
        <begin position="356"/>
        <end position="383"/>
    </location>
</feature>
<dbReference type="SMART" id="SM00355">
    <property type="entry name" value="ZnF_C2H2"/>
    <property type="match status" value="6"/>
</dbReference>
<reference evidence="15 16" key="1">
    <citation type="submission" date="2015-08" db="EMBL/GenBank/DDBJ databases">
        <title>Ancestral chromatin configuration constrains chromatin evolution on differentiating sex chromosomes in Drosophila.</title>
        <authorList>
            <person name="Zhou Q."/>
            <person name="Bachtrog D."/>
        </authorList>
    </citation>
    <scope>NUCLEOTIDE SEQUENCE [LARGE SCALE GENOMIC DNA]</scope>
    <source>
        <tissue evidence="15">Whole larvae</tissue>
    </source>
</reference>
<protein>
    <submittedName>
        <fullName evidence="15">CG4318</fullName>
    </submittedName>
</protein>
<dbReference type="PANTHER" id="PTHR24379:SF121">
    <property type="entry name" value="C2H2-TYPE DOMAIN-CONTAINING PROTEIN"/>
    <property type="match status" value="1"/>
</dbReference>
<dbReference type="GO" id="GO:0045893">
    <property type="term" value="P:positive regulation of DNA-templated transcription"/>
    <property type="evidence" value="ECO:0007669"/>
    <property type="project" value="UniProtKB-ARBA"/>
</dbReference>
<evidence type="ECO:0000256" key="5">
    <source>
        <dbReference type="ARBA" id="ARBA00022833"/>
    </source>
</evidence>
<dbReference type="GO" id="GO:0005694">
    <property type="term" value="C:chromosome"/>
    <property type="evidence" value="ECO:0007669"/>
    <property type="project" value="UniProtKB-ARBA"/>
</dbReference>
<dbReference type="PROSITE" id="PS50157">
    <property type="entry name" value="ZINC_FINGER_C2H2_2"/>
    <property type="match status" value="6"/>
</dbReference>
<evidence type="ECO:0000313" key="16">
    <source>
        <dbReference type="Proteomes" id="UP000494163"/>
    </source>
</evidence>
<evidence type="ECO:0000259" key="14">
    <source>
        <dbReference type="PROSITE" id="PS51915"/>
    </source>
</evidence>
<evidence type="ECO:0000256" key="9">
    <source>
        <dbReference type="PROSITE-ProRule" id="PRU00042"/>
    </source>
</evidence>